<feature type="transmembrane region" description="Helical" evidence="1">
    <location>
        <begin position="12"/>
        <end position="30"/>
    </location>
</feature>
<dbReference type="Gene3D" id="3.40.720.10">
    <property type="entry name" value="Alkaline Phosphatase, subunit A"/>
    <property type="match status" value="1"/>
</dbReference>
<keyword evidence="1" id="KW-0472">Membrane</keyword>
<dbReference type="InterPro" id="IPR017850">
    <property type="entry name" value="Alkaline_phosphatase_core_sf"/>
</dbReference>
<dbReference type="PATRIC" id="fig|512565.3.peg.6615"/>
<dbReference type="RefSeq" id="WP_014446717.1">
    <property type="nucleotide sequence ID" value="NC_017093.1"/>
</dbReference>
<feature type="transmembrane region" description="Helical" evidence="1">
    <location>
        <begin position="129"/>
        <end position="153"/>
    </location>
</feature>
<name>I0HFP5_ACTM4</name>
<organism evidence="2 3">
    <name type="scientific">Actinoplanes missouriensis (strain ATCC 14538 / DSM 43046 / CBS 188.64 / JCM 3121 / NBRC 102363 / NCIMB 12654 / NRRL B-3342 / UNCC 431)</name>
    <dbReference type="NCBI Taxonomy" id="512565"/>
    <lineage>
        <taxon>Bacteria</taxon>
        <taxon>Bacillati</taxon>
        <taxon>Actinomycetota</taxon>
        <taxon>Actinomycetes</taxon>
        <taxon>Micromonosporales</taxon>
        <taxon>Micromonosporaceae</taxon>
        <taxon>Actinoplanes</taxon>
    </lineage>
</organism>
<accession>I0HFP5</accession>
<feature type="transmembrane region" description="Helical" evidence="1">
    <location>
        <begin position="42"/>
        <end position="63"/>
    </location>
</feature>
<keyword evidence="1" id="KW-0812">Transmembrane</keyword>
<feature type="transmembrane region" description="Helical" evidence="1">
    <location>
        <begin position="174"/>
        <end position="194"/>
    </location>
</feature>
<dbReference type="STRING" id="512565.AMIS_66120"/>
<sequence length="563" mass="61027">MSNEKPYRRVVRHLTTGFAAVLVFLALIVPDQIFRLPPGNSVFTALLRVPVEALIAGAILLLLPDRGRLGRVRRPLAATLGALLGLLTVVKLIDIGFFAVLARRFDPALDWILVDDGFNFLTDSVGKPAAIGAAAGAVVVAVVLVAGMTWAVLRLNGVLGTNRPGQRRTWAVRGLSAVAAAWIALAALGTQLIGGIPVASHTAAELAAHTALALPNDLRDRKRFAEEVAVDAYRGRPADQLLTGLRDKDVIISFVESYGRDALENPQFNGAVLDSLTANSARLAEAGFAARSGYLTSSTAGGGSWLAHATFLSGLWIDNEQRYRSLVSSDRLTLTRAFGKSGHRTVGVEPGITFAWPEGQFYGYDHIYDSHTLGYNGPAFSWSTMPDQYVMSAFQKLEYAKRDRNPGRLLAEITLTSSHTPWAPVPSMVDWDAVGDGSVYGPMVTGAESPQNLWKQSDRVRSEYARSVAYSLDSLLGYLTRYADDDMVMVFLGDHQPAPVVVGQNATRDVPITIVAKDPKVFDRIASWGWSDGLKPAPDAPVWRMDTFRDRFLAAYGPEGDPH</sequence>
<dbReference type="OrthoDB" id="1376015at2"/>
<dbReference type="Proteomes" id="UP000007882">
    <property type="component" value="Chromosome"/>
</dbReference>
<dbReference type="AlphaFoldDB" id="I0HFP5"/>
<dbReference type="SUPFAM" id="SSF53649">
    <property type="entry name" value="Alkaline phosphatase-like"/>
    <property type="match status" value="1"/>
</dbReference>
<dbReference type="eggNOG" id="COG1368">
    <property type="taxonomic scope" value="Bacteria"/>
</dbReference>
<proteinExistence type="predicted"/>
<evidence type="ECO:0008006" key="4">
    <source>
        <dbReference type="Google" id="ProtNLM"/>
    </source>
</evidence>
<protein>
    <recommendedName>
        <fullName evidence="4">Sulfatase</fullName>
    </recommendedName>
</protein>
<evidence type="ECO:0000256" key="1">
    <source>
        <dbReference type="SAM" id="Phobius"/>
    </source>
</evidence>
<feature type="transmembrane region" description="Helical" evidence="1">
    <location>
        <begin position="75"/>
        <end position="101"/>
    </location>
</feature>
<evidence type="ECO:0000313" key="2">
    <source>
        <dbReference type="EMBL" id="BAL91832.1"/>
    </source>
</evidence>
<dbReference type="KEGG" id="ams:AMIS_66120"/>
<dbReference type="HOGENOM" id="CLU_018391_0_0_11"/>
<evidence type="ECO:0000313" key="3">
    <source>
        <dbReference type="Proteomes" id="UP000007882"/>
    </source>
</evidence>
<gene>
    <name evidence="2" type="ordered locus">AMIS_66120</name>
</gene>
<reference evidence="2 3" key="1">
    <citation type="submission" date="2012-02" db="EMBL/GenBank/DDBJ databases">
        <title>Complete genome sequence of Actinoplanes missouriensis 431 (= NBRC 102363).</title>
        <authorList>
            <person name="Ohnishi Y."/>
            <person name="Ishikawa J."/>
            <person name="Sekine M."/>
            <person name="Hosoyama A."/>
            <person name="Harada T."/>
            <person name="Narita H."/>
            <person name="Hata T."/>
            <person name="Konno Y."/>
            <person name="Tutikane K."/>
            <person name="Fujita N."/>
            <person name="Horinouchi S."/>
            <person name="Hayakawa M."/>
        </authorList>
    </citation>
    <scope>NUCLEOTIDE SEQUENCE [LARGE SCALE GENOMIC DNA]</scope>
    <source>
        <strain evidence="3">ATCC 14538 / DSM 43046 / CBS 188.64 / JCM 3121 / NBRC 102363 / NCIMB 12654 / NRRL B-3342 / UNCC 431</strain>
    </source>
</reference>
<dbReference type="EMBL" id="AP012319">
    <property type="protein sequence ID" value="BAL91832.1"/>
    <property type="molecule type" value="Genomic_DNA"/>
</dbReference>
<keyword evidence="3" id="KW-1185">Reference proteome</keyword>
<keyword evidence="1" id="KW-1133">Transmembrane helix</keyword>